<sequence length="151" mass="17625">MKLIACFDECVNEWLDLYSQEAMSGNSDSMIIYAKLLMRGSKSFECDIKQALYWLKEACKHNPEAALILGKIYCKGKYVHKDIEKAFFYLKLATLFKCKCGKLREQYHNNLITNVHPCFPDEAGKEIVKLSISEDTMRKFEEDFKIWRSSL</sequence>
<dbReference type="EMBL" id="MPUH01001234">
    <property type="protein sequence ID" value="OMJ69147.1"/>
    <property type="molecule type" value="Genomic_DNA"/>
</dbReference>
<dbReference type="Proteomes" id="UP000187209">
    <property type="component" value="Unassembled WGS sequence"/>
</dbReference>
<dbReference type="InterPro" id="IPR006597">
    <property type="entry name" value="Sel1-like"/>
</dbReference>
<evidence type="ECO:0008006" key="3">
    <source>
        <dbReference type="Google" id="ProtNLM"/>
    </source>
</evidence>
<evidence type="ECO:0000313" key="2">
    <source>
        <dbReference type="Proteomes" id="UP000187209"/>
    </source>
</evidence>
<accession>A0A1R2AXB8</accession>
<protein>
    <recommendedName>
        <fullName evidence="3">Sel1 repeat family protein</fullName>
    </recommendedName>
</protein>
<dbReference type="Pfam" id="PF08238">
    <property type="entry name" value="Sel1"/>
    <property type="match status" value="2"/>
</dbReference>
<reference evidence="1 2" key="1">
    <citation type="submission" date="2016-11" db="EMBL/GenBank/DDBJ databases">
        <title>The macronuclear genome of Stentor coeruleus: a giant cell with tiny introns.</title>
        <authorList>
            <person name="Slabodnick M."/>
            <person name="Ruby J.G."/>
            <person name="Reiff S.B."/>
            <person name="Swart E.C."/>
            <person name="Gosai S."/>
            <person name="Prabakaran S."/>
            <person name="Witkowska E."/>
            <person name="Larue G.E."/>
            <person name="Fisher S."/>
            <person name="Freeman R.M."/>
            <person name="Gunawardena J."/>
            <person name="Chu W."/>
            <person name="Stover N.A."/>
            <person name="Gregory B.D."/>
            <person name="Nowacki M."/>
            <person name="Derisi J."/>
            <person name="Roy S.W."/>
            <person name="Marshall W.F."/>
            <person name="Sood P."/>
        </authorList>
    </citation>
    <scope>NUCLEOTIDE SEQUENCE [LARGE SCALE GENOMIC DNA]</scope>
    <source>
        <strain evidence="1">WM001</strain>
    </source>
</reference>
<dbReference type="Gene3D" id="1.25.40.10">
    <property type="entry name" value="Tetratricopeptide repeat domain"/>
    <property type="match status" value="1"/>
</dbReference>
<proteinExistence type="predicted"/>
<comment type="caution">
    <text evidence="1">The sequence shown here is derived from an EMBL/GenBank/DDBJ whole genome shotgun (WGS) entry which is preliminary data.</text>
</comment>
<dbReference type="SMART" id="SM00671">
    <property type="entry name" value="SEL1"/>
    <property type="match status" value="2"/>
</dbReference>
<evidence type="ECO:0000313" key="1">
    <source>
        <dbReference type="EMBL" id="OMJ69147.1"/>
    </source>
</evidence>
<keyword evidence="2" id="KW-1185">Reference proteome</keyword>
<name>A0A1R2AXB8_9CILI</name>
<dbReference type="SUPFAM" id="SSF81901">
    <property type="entry name" value="HCP-like"/>
    <property type="match status" value="1"/>
</dbReference>
<dbReference type="AlphaFoldDB" id="A0A1R2AXB8"/>
<gene>
    <name evidence="1" type="ORF">SteCoe_33210</name>
</gene>
<dbReference type="OrthoDB" id="2384430at2759"/>
<dbReference type="InterPro" id="IPR011990">
    <property type="entry name" value="TPR-like_helical_dom_sf"/>
</dbReference>
<organism evidence="1 2">
    <name type="scientific">Stentor coeruleus</name>
    <dbReference type="NCBI Taxonomy" id="5963"/>
    <lineage>
        <taxon>Eukaryota</taxon>
        <taxon>Sar</taxon>
        <taxon>Alveolata</taxon>
        <taxon>Ciliophora</taxon>
        <taxon>Postciliodesmatophora</taxon>
        <taxon>Heterotrichea</taxon>
        <taxon>Heterotrichida</taxon>
        <taxon>Stentoridae</taxon>
        <taxon>Stentor</taxon>
    </lineage>
</organism>